<keyword evidence="1" id="KW-1133">Transmembrane helix</keyword>
<dbReference type="InterPro" id="IPR023902">
    <property type="entry name" value="Sporulation_SdpA"/>
</dbReference>
<organism evidence="2 3">
    <name type="scientific">Echinicola soli</name>
    <dbReference type="NCBI Taxonomy" id="2591634"/>
    <lineage>
        <taxon>Bacteria</taxon>
        <taxon>Pseudomonadati</taxon>
        <taxon>Bacteroidota</taxon>
        <taxon>Cytophagia</taxon>
        <taxon>Cytophagales</taxon>
        <taxon>Cyclobacteriaceae</taxon>
        <taxon>Echinicola</taxon>
    </lineage>
</organism>
<accession>A0A514CDW3</accession>
<keyword evidence="3" id="KW-1185">Reference proteome</keyword>
<evidence type="ECO:0000313" key="3">
    <source>
        <dbReference type="Proteomes" id="UP000316614"/>
    </source>
</evidence>
<evidence type="ECO:0000313" key="2">
    <source>
        <dbReference type="EMBL" id="QDH78003.1"/>
    </source>
</evidence>
<dbReference type="Pfam" id="PF17418">
    <property type="entry name" value="SdpA"/>
    <property type="match status" value="1"/>
</dbReference>
<name>A0A514CDW3_9BACT</name>
<sequence length="183" mass="21165">MSDIKKRGLLLIPPVIIGVISYMAFLSSTGFNPLTLDYRESKLVYTVIPQGWGFFTRDPREPYTLLYKRTGDKLNLINDSGAEPRYLFGLSRSTRRQNIELGSLYLQVPDSMWVSCPSKAWKECVPDDRVFVSDSFKHPRLSGEYLLIRQAPVPWAWSKSYDKIKMPFEICKIYIEPVRESTN</sequence>
<reference evidence="2 3" key="1">
    <citation type="submission" date="2019-06" db="EMBL/GenBank/DDBJ databases">
        <title>Echinicola alkalisoli sp. nov. isolated from saline soil.</title>
        <authorList>
            <person name="Sun J.-Q."/>
            <person name="Xu L."/>
        </authorList>
    </citation>
    <scope>NUCLEOTIDE SEQUENCE [LARGE SCALE GENOMIC DNA]</scope>
    <source>
        <strain evidence="2 3">LN3S3</strain>
    </source>
</reference>
<keyword evidence="1" id="KW-0812">Transmembrane</keyword>
<dbReference type="NCBIfam" id="TIGR04034">
    <property type="entry name" value="export_SdpA"/>
    <property type="match status" value="1"/>
</dbReference>
<dbReference type="KEGG" id="echi:FKX85_02705"/>
<gene>
    <name evidence="2" type="ORF">FKX85_02705</name>
</gene>
<dbReference type="Proteomes" id="UP000316614">
    <property type="component" value="Chromosome"/>
</dbReference>
<proteinExistence type="predicted"/>
<evidence type="ECO:0000256" key="1">
    <source>
        <dbReference type="SAM" id="Phobius"/>
    </source>
</evidence>
<feature type="transmembrane region" description="Helical" evidence="1">
    <location>
        <begin position="9"/>
        <end position="31"/>
    </location>
</feature>
<dbReference type="AlphaFoldDB" id="A0A514CDW3"/>
<protein>
    <submittedName>
        <fullName evidence="2">SdpA family antimicrobial peptide system protein</fullName>
    </submittedName>
</protein>
<dbReference type="EMBL" id="CP041253">
    <property type="protein sequence ID" value="QDH78003.1"/>
    <property type="molecule type" value="Genomic_DNA"/>
</dbReference>
<keyword evidence="1" id="KW-0472">Membrane</keyword>
<dbReference type="OrthoDB" id="799068at2"/>